<sequence>MSKILCIQPQLNQIICCETCYSLYKGANTPLYCTYQPFSKTPICNTPLFQVKTPFSALQTQGSSLSSSSRYRSHNPSTIHYPRDIYYTQDILEWVKWLLGLPTIEIEITKWKNELATLPHVNDVQQAQAWKKLQWTKHNGDESSRICLTFLLFIDWFNPRGNKQAGKQESMGLILLTCLNLPPKLRHKPAYSLVFGIIPGPNSPNTVMISNILKHLVAQLLELKDGVQIPAFLYPDGKYIYLQLLPLIGDLVAVHKASGVASHSANHFCPWCTAQLPNLQLMRQGEMRNGLDILKEAKDWKDSKTLSEKNEFCKKTGVWWSELNNLPYQNPNMHLALGILHNWLNISRFSGAFKMKCKRKKGG</sequence>
<reference evidence="1" key="1">
    <citation type="submission" date="2021-03" db="EMBL/GenBank/DDBJ databases">
        <title>Draft genome sequence of rust myrtle Austropuccinia psidii MF-1, a brazilian biotype.</title>
        <authorList>
            <person name="Quecine M.C."/>
            <person name="Pachon D.M.R."/>
            <person name="Bonatelli M.L."/>
            <person name="Correr F.H."/>
            <person name="Franceschini L.M."/>
            <person name="Leite T.F."/>
            <person name="Margarido G.R.A."/>
            <person name="Almeida C.A."/>
            <person name="Ferrarezi J.A."/>
            <person name="Labate C.A."/>
        </authorList>
    </citation>
    <scope>NUCLEOTIDE SEQUENCE</scope>
    <source>
        <strain evidence="1">MF-1</strain>
    </source>
</reference>
<dbReference type="AlphaFoldDB" id="A0A9Q3BCX3"/>
<dbReference type="Pfam" id="PF02992">
    <property type="entry name" value="Transposase_21"/>
    <property type="match status" value="1"/>
</dbReference>
<gene>
    <name evidence="1" type="ORF">O181_002538</name>
</gene>
<dbReference type="InterPro" id="IPR004242">
    <property type="entry name" value="Transposase_21"/>
</dbReference>
<accession>A0A9Q3BCX3</accession>
<dbReference type="OrthoDB" id="3039677at2759"/>
<proteinExistence type="predicted"/>
<organism evidence="1 2">
    <name type="scientific">Austropuccinia psidii MF-1</name>
    <dbReference type="NCBI Taxonomy" id="1389203"/>
    <lineage>
        <taxon>Eukaryota</taxon>
        <taxon>Fungi</taxon>
        <taxon>Dikarya</taxon>
        <taxon>Basidiomycota</taxon>
        <taxon>Pucciniomycotina</taxon>
        <taxon>Pucciniomycetes</taxon>
        <taxon>Pucciniales</taxon>
        <taxon>Sphaerophragmiaceae</taxon>
        <taxon>Austropuccinia</taxon>
    </lineage>
</organism>
<evidence type="ECO:0000313" key="1">
    <source>
        <dbReference type="EMBL" id="MBW0462823.1"/>
    </source>
</evidence>
<comment type="caution">
    <text evidence="1">The sequence shown here is derived from an EMBL/GenBank/DDBJ whole genome shotgun (WGS) entry which is preliminary data.</text>
</comment>
<dbReference type="Proteomes" id="UP000765509">
    <property type="component" value="Unassembled WGS sequence"/>
</dbReference>
<evidence type="ECO:0000313" key="2">
    <source>
        <dbReference type="Proteomes" id="UP000765509"/>
    </source>
</evidence>
<protein>
    <submittedName>
        <fullName evidence="1">Uncharacterized protein</fullName>
    </submittedName>
</protein>
<keyword evidence="2" id="KW-1185">Reference proteome</keyword>
<name>A0A9Q3BCX3_9BASI</name>
<dbReference type="EMBL" id="AVOT02000428">
    <property type="protein sequence ID" value="MBW0462823.1"/>
    <property type="molecule type" value="Genomic_DNA"/>
</dbReference>